<organism evidence="2 3">
    <name type="scientific">Pseudomonas arsenicoxydans</name>
    <dbReference type="NCBI Taxonomy" id="702115"/>
    <lineage>
        <taxon>Bacteria</taxon>
        <taxon>Pseudomonadati</taxon>
        <taxon>Pseudomonadota</taxon>
        <taxon>Gammaproteobacteria</taxon>
        <taxon>Pseudomonadales</taxon>
        <taxon>Pseudomonadaceae</taxon>
        <taxon>Pseudomonas</taxon>
    </lineage>
</organism>
<dbReference type="SUPFAM" id="SSF47413">
    <property type="entry name" value="lambda repressor-like DNA-binding domains"/>
    <property type="match status" value="1"/>
</dbReference>
<reference evidence="2 3" key="1">
    <citation type="journal article" date="2019" name="Environ. Microbiol.">
        <title>Species interactions and distinct microbial communities in high Arctic permafrost affected cryosols are associated with the CH4 and CO2 gas fluxes.</title>
        <authorList>
            <person name="Altshuler I."/>
            <person name="Hamel J."/>
            <person name="Turney S."/>
            <person name="Magnuson E."/>
            <person name="Levesque R."/>
            <person name="Greer C."/>
            <person name="Whyte L.G."/>
        </authorList>
    </citation>
    <scope>NUCLEOTIDE SEQUENCE [LARGE SCALE GENOMIC DNA]</scope>
    <source>
        <strain evidence="2 3">E3</strain>
    </source>
</reference>
<dbReference type="RefSeq" id="WP_140667460.1">
    <property type="nucleotide sequence ID" value="NZ_RCZE01000004.1"/>
</dbReference>
<dbReference type="InterPro" id="IPR010982">
    <property type="entry name" value="Lambda_DNA-bd_dom_sf"/>
</dbReference>
<comment type="caution">
    <text evidence="2">The sequence shown here is derived from an EMBL/GenBank/DDBJ whole genome shotgun (WGS) entry which is preliminary data.</text>
</comment>
<accession>A0A502HZ59</accession>
<dbReference type="Pfam" id="PF13744">
    <property type="entry name" value="HTH_37"/>
    <property type="match status" value="1"/>
</dbReference>
<dbReference type="AlphaFoldDB" id="A0A502HZ59"/>
<dbReference type="InterPro" id="IPR039554">
    <property type="entry name" value="HigA2-like_HTH"/>
</dbReference>
<dbReference type="EMBL" id="RCZE01000004">
    <property type="protein sequence ID" value="TPG79054.1"/>
    <property type="molecule type" value="Genomic_DNA"/>
</dbReference>
<protein>
    <recommendedName>
        <fullName evidence="1">HigA2-like helix-turn-helix domain-containing protein</fullName>
    </recommendedName>
</protein>
<dbReference type="GO" id="GO:0003677">
    <property type="term" value="F:DNA binding"/>
    <property type="evidence" value="ECO:0007669"/>
    <property type="project" value="InterPro"/>
</dbReference>
<evidence type="ECO:0000313" key="3">
    <source>
        <dbReference type="Proteomes" id="UP000317933"/>
    </source>
</evidence>
<proteinExistence type="predicted"/>
<feature type="domain" description="HigA2-like helix-turn-helix" evidence="1">
    <location>
        <begin position="12"/>
        <end position="79"/>
    </location>
</feature>
<sequence>MMDVDGSDNCVYEALDYPDAGEMRAKSEYVMKIGILLETGQLNRTEAAEKLGLSEEELNEMLRGKFRDFTVAKILEYLNLLLDARS</sequence>
<evidence type="ECO:0000313" key="2">
    <source>
        <dbReference type="EMBL" id="TPG79054.1"/>
    </source>
</evidence>
<name>A0A502HZ59_9PSED</name>
<dbReference type="Proteomes" id="UP000317933">
    <property type="component" value="Unassembled WGS sequence"/>
</dbReference>
<gene>
    <name evidence="2" type="ORF">EAH78_10365</name>
</gene>
<evidence type="ECO:0000259" key="1">
    <source>
        <dbReference type="Pfam" id="PF13744"/>
    </source>
</evidence>
<dbReference type="Gene3D" id="1.10.260.40">
    <property type="entry name" value="lambda repressor-like DNA-binding domains"/>
    <property type="match status" value="1"/>
</dbReference>